<dbReference type="AlphaFoldDB" id="A0AAU9CL28"/>
<dbReference type="Proteomes" id="UP001348817">
    <property type="component" value="Chromosome"/>
</dbReference>
<dbReference type="SUPFAM" id="SSF56935">
    <property type="entry name" value="Porins"/>
    <property type="match status" value="1"/>
</dbReference>
<dbReference type="RefSeq" id="WP_338392429.1">
    <property type="nucleotide sequence ID" value="NZ_AP025314.1"/>
</dbReference>
<evidence type="ECO:0000256" key="1">
    <source>
        <dbReference type="SAM" id="SignalP"/>
    </source>
</evidence>
<protein>
    <recommendedName>
        <fullName evidence="4">TonB-dependent receptor plug domain-containing protein</fullName>
    </recommendedName>
</protein>
<proteinExistence type="predicted"/>
<keyword evidence="3" id="KW-1185">Reference proteome</keyword>
<feature type="chain" id="PRO_5043806940" description="TonB-dependent receptor plug domain-containing protein" evidence="1">
    <location>
        <begin position="21"/>
        <end position="158"/>
    </location>
</feature>
<accession>A0AAU9CL28</accession>
<feature type="signal peptide" evidence="1">
    <location>
        <begin position="1"/>
        <end position="20"/>
    </location>
</feature>
<evidence type="ECO:0000313" key="2">
    <source>
        <dbReference type="EMBL" id="BDD10903.1"/>
    </source>
</evidence>
<keyword evidence="1" id="KW-0732">Signal</keyword>
<reference evidence="2 3" key="1">
    <citation type="submission" date="2021-12" db="EMBL/GenBank/DDBJ databases">
        <title>Genome sequencing of bacteria with rrn-lacking chromosome and rrn-plasmid.</title>
        <authorList>
            <person name="Anda M."/>
            <person name="Iwasaki W."/>
        </authorList>
    </citation>
    <scope>NUCLEOTIDE SEQUENCE [LARGE SCALE GENOMIC DNA]</scope>
    <source>
        <strain evidence="2 3">DSM 100852</strain>
    </source>
</reference>
<gene>
    <name evidence="2" type="ORF">FUAX_33350</name>
</gene>
<dbReference type="InterPro" id="IPR037066">
    <property type="entry name" value="Plug_dom_sf"/>
</dbReference>
<evidence type="ECO:0008006" key="4">
    <source>
        <dbReference type="Google" id="ProtNLM"/>
    </source>
</evidence>
<evidence type="ECO:0000313" key="3">
    <source>
        <dbReference type="Proteomes" id="UP001348817"/>
    </source>
</evidence>
<dbReference type="Gene3D" id="2.170.130.10">
    <property type="entry name" value="TonB-dependent receptor, plug domain"/>
    <property type="match status" value="1"/>
</dbReference>
<dbReference type="EMBL" id="AP025314">
    <property type="protein sequence ID" value="BDD10903.1"/>
    <property type="molecule type" value="Genomic_DNA"/>
</dbReference>
<dbReference type="KEGG" id="fax:FUAX_33350"/>
<name>A0AAU9CL28_9BACT</name>
<sequence>MKPILFFVAMLLFTFGNSYAQSSEKQEPKSSQAKTGPCGGCSTSSTLYIVNGIKMDQALSDQLKSERIQNFSVVKDKKKCEELYGSEAKNGVILIKTKTPKKRPKAKAPVYVDGKPVKNFGELSPDQVKNMKVIDPRLASALYGFSENSNTVFLYTAK</sequence>
<organism evidence="2 3">
    <name type="scientific">Fulvitalea axinellae</name>
    <dbReference type="NCBI Taxonomy" id="1182444"/>
    <lineage>
        <taxon>Bacteria</taxon>
        <taxon>Pseudomonadati</taxon>
        <taxon>Bacteroidota</taxon>
        <taxon>Cytophagia</taxon>
        <taxon>Cytophagales</taxon>
        <taxon>Persicobacteraceae</taxon>
        <taxon>Fulvitalea</taxon>
    </lineage>
</organism>